<dbReference type="EMBL" id="GL192891">
    <property type="protein sequence ID" value="EFB17023.1"/>
    <property type="molecule type" value="Genomic_DNA"/>
</dbReference>
<evidence type="ECO:0008006" key="3">
    <source>
        <dbReference type="Google" id="ProtNLM"/>
    </source>
</evidence>
<reference evidence="2" key="1">
    <citation type="journal article" date="2010" name="Nature">
        <title>The sequence and de novo assembly of the giant panda genome.</title>
        <authorList>
            <person name="Li R."/>
            <person name="Fan W."/>
            <person name="Tian G."/>
            <person name="Zhu H."/>
            <person name="He L."/>
            <person name="Cai J."/>
            <person name="Huang Q."/>
            <person name="Cai Q."/>
            <person name="Li B."/>
            <person name="Bai Y."/>
            <person name="Zhang Z."/>
            <person name="Zhang Y."/>
            <person name="Wang W."/>
            <person name="Li J."/>
            <person name="Wei F."/>
            <person name="Li H."/>
            <person name="Jian M."/>
            <person name="Li J."/>
            <person name="Zhang Z."/>
            <person name="Nielsen R."/>
            <person name="Li D."/>
            <person name="Gu W."/>
            <person name="Yang Z."/>
            <person name="Xuan Z."/>
            <person name="Ryder O.A."/>
            <person name="Leung F.C."/>
            <person name="Zhou Y."/>
            <person name="Cao J."/>
            <person name="Sun X."/>
            <person name="Fu Y."/>
            <person name="Fang X."/>
            <person name="Guo X."/>
            <person name="Wang B."/>
            <person name="Hou R."/>
            <person name="Shen F."/>
            <person name="Mu B."/>
            <person name="Ni P."/>
            <person name="Lin R."/>
            <person name="Qian W."/>
            <person name="Wang G."/>
            <person name="Yu C."/>
            <person name="Nie W."/>
            <person name="Wang J."/>
            <person name="Wu Z."/>
            <person name="Liang H."/>
            <person name="Min J."/>
            <person name="Wu Q."/>
            <person name="Cheng S."/>
            <person name="Ruan J."/>
            <person name="Wang M."/>
            <person name="Shi Z."/>
            <person name="Wen M."/>
            <person name="Liu B."/>
            <person name="Ren X."/>
            <person name="Zheng H."/>
            <person name="Dong D."/>
            <person name="Cook K."/>
            <person name="Shan G."/>
            <person name="Zhang H."/>
            <person name="Kosiol C."/>
            <person name="Xie X."/>
            <person name="Lu Z."/>
            <person name="Zheng H."/>
            <person name="Li Y."/>
            <person name="Steiner C.C."/>
            <person name="Lam T.T."/>
            <person name="Lin S."/>
            <person name="Zhang Q."/>
            <person name="Li G."/>
            <person name="Tian J."/>
            <person name="Gong T."/>
            <person name="Liu H."/>
            <person name="Zhang D."/>
            <person name="Fang L."/>
            <person name="Ye C."/>
            <person name="Zhang J."/>
            <person name="Hu W."/>
            <person name="Xu A."/>
            <person name="Ren Y."/>
            <person name="Zhang G."/>
            <person name="Bruford M.W."/>
            <person name="Li Q."/>
            <person name="Ma L."/>
            <person name="Guo Y."/>
            <person name="An N."/>
            <person name="Hu Y."/>
            <person name="Zheng Y."/>
            <person name="Shi Y."/>
            <person name="Li Z."/>
            <person name="Liu Q."/>
            <person name="Chen Y."/>
            <person name="Zhao J."/>
            <person name="Qu N."/>
            <person name="Zhao S."/>
            <person name="Tian F."/>
            <person name="Wang X."/>
            <person name="Wang H."/>
            <person name="Xu L."/>
            <person name="Liu X."/>
            <person name="Vinar T."/>
            <person name="Wang Y."/>
            <person name="Lam T.W."/>
            <person name="Yiu S.M."/>
            <person name="Liu S."/>
            <person name="Zhang H."/>
            <person name="Li D."/>
            <person name="Huang Y."/>
            <person name="Wang X."/>
            <person name="Yang G."/>
            <person name="Jiang Z."/>
            <person name="Wang J."/>
            <person name="Qin N."/>
            <person name="Li L."/>
            <person name="Li J."/>
            <person name="Bolund L."/>
            <person name="Kristiansen K."/>
            <person name="Wong G.K."/>
            <person name="Olson M."/>
            <person name="Zhang X."/>
            <person name="Li S."/>
            <person name="Yang H."/>
            <person name="Wang J."/>
            <person name="Wang J."/>
        </authorList>
    </citation>
    <scope>NUCLEOTIDE SEQUENCE [LARGE SCALE GENOMIC DNA]</scope>
</reference>
<dbReference type="AlphaFoldDB" id="D2HIN9"/>
<dbReference type="PANTHER" id="PTHR13902">
    <property type="entry name" value="SERINE/THREONINE-PROTEIN KINASE WNK WITH NO LYSINE -RELATED"/>
    <property type="match status" value="1"/>
</dbReference>
<protein>
    <recommendedName>
        <fullName evidence="3">Nuclear receptor binding protein 2</fullName>
    </recommendedName>
</protein>
<dbReference type="SUPFAM" id="SSF56112">
    <property type="entry name" value="Protein kinase-like (PK-like)"/>
    <property type="match status" value="1"/>
</dbReference>
<evidence type="ECO:0000313" key="2">
    <source>
        <dbReference type="EMBL" id="EFB17023.1"/>
    </source>
</evidence>
<gene>
    <name evidence="2" type="ORF">PANDA_011096</name>
</gene>
<name>D2HIN9_AILME</name>
<proteinExistence type="predicted"/>
<evidence type="ECO:0000256" key="1">
    <source>
        <dbReference type="SAM" id="MobiDB-lite"/>
    </source>
</evidence>
<dbReference type="InterPro" id="IPR050588">
    <property type="entry name" value="WNK_Ser-Thr_kinase"/>
</dbReference>
<feature type="non-terminal residue" evidence="2">
    <location>
        <position position="256"/>
    </location>
</feature>
<dbReference type="InterPro" id="IPR011009">
    <property type="entry name" value="Kinase-like_dom_sf"/>
</dbReference>
<accession>D2HIN9</accession>
<organism evidence="2">
    <name type="scientific">Ailuropoda melanoleuca</name>
    <name type="common">Giant panda</name>
    <dbReference type="NCBI Taxonomy" id="9646"/>
    <lineage>
        <taxon>Eukaryota</taxon>
        <taxon>Metazoa</taxon>
        <taxon>Chordata</taxon>
        <taxon>Craniata</taxon>
        <taxon>Vertebrata</taxon>
        <taxon>Euteleostomi</taxon>
        <taxon>Mammalia</taxon>
        <taxon>Eutheria</taxon>
        <taxon>Laurasiatheria</taxon>
        <taxon>Carnivora</taxon>
        <taxon>Caniformia</taxon>
        <taxon>Ursidae</taxon>
        <taxon>Ailuropoda</taxon>
    </lineage>
</organism>
<feature type="non-terminal residue" evidence="2">
    <location>
        <position position="1"/>
    </location>
</feature>
<sequence length="256" mass="28824">QMAVLEIQANGDTRVTEEAITRARHSLSDPNMREFILSCLARDPSCRPSAHNLLFHRVLFEVHSLKLLAAHCFIQHQYLMPENVVEEKTKAVDLHAVLAEIPRPSRPPLQWRYSEVSCLELDKFLEDVRNGIYPLMNFAAARPLGLPRVLAPPPEEAQKAKTPTPEPFDSETRKVVQMQCNLERSEDKARWHVSRGLWARAVASHLCLAPACAPAAADSAQDLATELVHYGFVHEDDRTKLAAFLESTFLKYLGAQ</sequence>
<dbReference type="InParanoid" id="D2HIN9"/>
<feature type="region of interest" description="Disordered" evidence="1">
    <location>
        <begin position="151"/>
        <end position="171"/>
    </location>
</feature>